<dbReference type="InterPro" id="IPR004360">
    <property type="entry name" value="Glyas_Fos-R_dOase_dom"/>
</dbReference>
<reference evidence="3" key="1">
    <citation type="journal article" date="2019" name="Int. J. Syst. Evol. Microbiol.">
        <title>The Global Catalogue of Microorganisms (GCM) 10K type strain sequencing project: providing services to taxonomists for standard genome sequencing and annotation.</title>
        <authorList>
            <consortium name="The Broad Institute Genomics Platform"/>
            <consortium name="The Broad Institute Genome Sequencing Center for Infectious Disease"/>
            <person name="Wu L."/>
            <person name="Ma J."/>
        </authorList>
    </citation>
    <scope>NUCLEOTIDE SEQUENCE [LARGE SCALE GENOMIC DNA]</scope>
    <source>
        <strain evidence="3">WLHS5</strain>
    </source>
</reference>
<accession>A0ABW2LRD7</accession>
<name>A0ABW2LRD7_9PSEU</name>
<evidence type="ECO:0000313" key="2">
    <source>
        <dbReference type="EMBL" id="MFC7344200.1"/>
    </source>
</evidence>
<sequence>MSNVEPFPEGYQRVTPYLIVDNGTAAIDFYTSVLGAEERMRMPTQDGKIAHAELSIGDSIIMLSDADEHDANSLGGTPVLLYVYVEDVDRVHERALQAGATSVSPVEDQFYGDRSGQFDDPFGHRWSVATHVEDVSEEEMERRVEQVMSGSAATE</sequence>
<dbReference type="RefSeq" id="WP_380671767.1">
    <property type="nucleotide sequence ID" value="NZ_JBHTCJ010000014.1"/>
</dbReference>
<dbReference type="EMBL" id="JBHTCJ010000014">
    <property type="protein sequence ID" value="MFC7344200.1"/>
    <property type="molecule type" value="Genomic_DNA"/>
</dbReference>
<dbReference type="InterPro" id="IPR029068">
    <property type="entry name" value="Glyas_Bleomycin-R_OHBP_Dase"/>
</dbReference>
<dbReference type="Proteomes" id="UP001596504">
    <property type="component" value="Unassembled WGS sequence"/>
</dbReference>
<organism evidence="2 3">
    <name type="scientific">Saccharopolyspora griseoalba</name>
    <dbReference type="NCBI Taxonomy" id="1431848"/>
    <lineage>
        <taxon>Bacteria</taxon>
        <taxon>Bacillati</taxon>
        <taxon>Actinomycetota</taxon>
        <taxon>Actinomycetes</taxon>
        <taxon>Pseudonocardiales</taxon>
        <taxon>Pseudonocardiaceae</taxon>
        <taxon>Saccharopolyspora</taxon>
    </lineage>
</organism>
<dbReference type="CDD" id="cd07246">
    <property type="entry name" value="VOC_like"/>
    <property type="match status" value="1"/>
</dbReference>
<dbReference type="InterPro" id="IPR037523">
    <property type="entry name" value="VOC_core"/>
</dbReference>
<gene>
    <name evidence="2" type="ORF">ACFQRI_22560</name>
</gene>
<evidence type="ECO:0000259" key="1">
    <source>
        <dbReference type="PROSITE" id="PS51819"/>
    </source>
</evidence>
<feature type="domain" description="VOC" evidence="1">
    <location>
        <begin position="10"/>
        <end position="131"/>
    </location>
</feature>
<dbReference type="Gene3D" id="3.30.720.110">
    <property type="match status" value="1"/>
</dbReference>
<proteinExistence type="predicted"/>
<dbReference type="Pfam" id="PF00903">
    <property type="entry name" value="Glyoxalase"/>
    <property type="match status" value="1"/>
</dbReference>
<evidence type="ECO:0000313" key="3">
    <source>
        <dbReference type="Proteomes" id="UP001596504"/>
    </source>
</evidence>
<dbReference type="Gene3D" id="3.30.720.120">
    <property type="match status" value="1"/>
</dbReference>
<comment type="caution">
    <text evidence="2">The sequence shown here is derived from an EMBL/GenBank/DDBJ whole genome shotgun (WGS) entry which is preliminary data.</text>
</comment>
<dbReference type="SUPFAM" id="SSF54593">
    <property type="entry name" value="Glyoxalase/Bleomycin resistance protein/Dihydroxybiphenyl dioxygenase"/>
    <property type="match status" value="1"/>
</dbReference>
<protein>
    <submittedName>
        <fullName evidence="2">VOC family protein</fullName>
    </submittedName>
</protein>
<dbReference type="PANTHER" id="PTHR34109">
    <property type="entry name" value="BNAUNNG04460D PROTEIN-RELATED"/>
    <property type="match status" value="1"/>
</dbReference>
<keyword evidence="3" id="KW-1185">Reference proteome</keyword>
<dbReference type="PROSITE" id="PS51819">
    <property type="entry name" value="VOC"/>
    <property type="match status" value="1"/>
</dbReference>
<dbReference type="PANTHER" id="PTHR34109:SF1">
    <property type="entry name" value="VOC DOMAIN-CONTAINING PROTEIN"/>
    <property type="match status" value="1"/>
</dbReference>